<name>A0ACC1R2R5_9HYPO</name>
<proteinExistence type="predicted"/>
<dbReference type="EMBL" id="JANAKD010000145">
    <property type="protein sequence ID" value="KAJ3497007.1"/>
    <property type="molecule type" value="Genomic_DNA"/>
</dbReference>
<dbReference type="Proteomes" id="UP001148737">
    <property type="component" value="Unassembled WGS sequence"/>
</dbReference>
<sequence>MNFAPVSNPTDSYWLSEPHKLASFSSSATVPEHVDIAIIGTGLAGVATAYHILKNSDPKNRPSIALLEARDACSGATARNGGHIKMKLQSLKGWCDQHGAEAAAELVKWVEAQRHDLQQISEEENIDCEFQVRRSYDIFFDQGHATELKSWMSARQNEGVIPFEDMQWVEGPHLDRITGVKGAVAAFSSPAISLWPYKFVTGLLERVVDLGATLHTNTPVFSVQNSSNEGSSPVMSTSKGNMRAAKVVYATNGYVAGLLPQYRDVIMPIIGQNSRIVPDDATLARVPTSATTYNFHYDSVFVDYLNPRPDGSVIHGGGGRSLNKAQSDRTETGRNSRFNSVDDSQLLNDQVAQDFCEFDEQHFYGWEAGKARVDSTWTGVMGITTDGLPHVGRVPGTTNQWILAGFNGGGMVMIPTMTRSIAKMVMHSEELENTDIPRQFKTTEMRLSNIFPTSSK</sequence>
<accession>A0ACC1R2R5</accession>
<reference evidence="1" key="1">
    <citation type="submission" date="2022-07" db="EMBL/GenBank/DDBJ databases">
        <title>Genome Sequence of Lecanicillium saksenae.</title>
        <authorList>
            <person name="Buettner E."/>
        </authorList>
    </citation>
    <scope>NUCLEOTIDE SEQUENCE</scope>
    <source>
        <strain evidence="1">VT-O1</strain>
    </source>
</reference>
<evidence type="ECO:0000313" key="2">
    <source>
        <dbReference type="Proteomes" id="UP001148737"/>
    </source>
</evidence>
<comment type="caution">
    <text evidence="1">The sequence shown here is derived from an EMBL/GenBank/DDBJ whole genome shotgun (WGS) entry which is preliminary data.</text>
</comment>
<evidence type="ECO:0000313" key="1">
    <source>
        <dbReference type="EMBL" id="KAJ3497007.1"/>
    </source>
</evidence>
<organism evidence="1 2">
    <name type="scientific">Lecanicillium saksenae</name>
    <dbReference type="NCBI Taxonomy" id="468837"/>
    <lineage>
        <taxon>Eukaryota</taxon>
        <taxon>Fungi</taxon>
        <taxon>Dikarya</taxon>
        <taxon>Ascomycota</taxon>
        <taxon>Pezizomycotina</taxon>
        <taxon>Sordariomycetes</taxon>
        <taxon>Hypocreomycetidae</taxon>
        <taxon>Hypocreales</taxon>
        <taxon>Cordycipitaceae</taxon>
        <taxon>Lecanicillium</taxon>
    </lineage>
</organism>
<gene>
    <name evidence="1" type="ORF">NLG97_g2230</name>
</gene>
<keyword evidence="2" id="KW-1185">Reference proteome</keyword>
<protein>
    <submittedName>
        <fullName evidence="1">Uncharacterized protein</fullName>
    </submittedName>
</protein>